<keyword evidence="3" id="KW-1185">Reference proteome</keyword>
<dbReference type="GeneID" id="54470614"/>
<accession>A0A6A6PTW0</accession>
<protein>
    <submittedName>
        <fullName evidence="2">Uncharacterized protein</fullName>
    </submittedName>
</protein>
<dbReference type="Proteomes" id="UP000799767">
    <property type="component" value="Unassembled WGS sequence"/>
</dbReference>
<name>A0A6A6PTW0_9PEZI</name>
<reference evidence="2" key="1">
    <citation type="journal article" date="2020" name="Stud. Mycol.">
        <title>101 Dothideomycetes genomes: a test case for predicting lifestyles and emergence of pathogens.</title>
        <authorList>
            <person name="Haridas S."/>
            <person name="Albert R."/>
            <person name="Binder M."/>
            <person name="Bloem J."/>
            <person name="Labutti K."/>
            <person name="Salamov A."/>
            <person name="Andreopoulos B."/>
            <person name="Baker S."/>
            <person name="Barry K."/>
            <person name="Bills G."/>
            <person name="Bluhm B."/>
            <person name="Cannon C."/>
            <person name="Castanera R."/>
            <person name="Culley D."/>
            <person name="Daum C."/>
            <person name="Ezra D."/>
            <person name="Gonzalez J."/>
            <person name="Henrissat B."/>
            <person name="Kuo A."/>
            <person name="Liang C."/>
            <person name="Lipzen A."/>
            <person name="Lutzoni F."/>
            <person name="Magnuson J."/>
            <person name="Mondo S."/>
            <person name="Nolan M."/>
            <person name="Ohm R."/>
            <person name="Pangilinan J."/>
            <person name="Park H.-J."/>
            <person name="Ramirez L."/>
            <person name="Alfaro M."/>
            <person name="Sun H."/>
            <person name="Tritt A."/>
            <person name="Yoshinaga Y."/>
            <person name="Zwiers L.-H."/>
            <person name="Turgeon B."/>
            <person name="Goodwin S."/>
            <person name="Spatafora J."/>
            <person name="Crous P."/>
            <person name="Grigoriev I."/>
        </authorList>
    </citation>
    <scope>NUCLEOTIDE SEQUENCE</scope>
    <source>
        <strain evidence="2">CBS 113389</strain>
    </source>
</reference>
<gene>
    <name evidence="2" type="ORF">BDY17DRAFT_149618</name>
</gene>
<evidence type="ECO:0000313" key="3">
    <source>
        <dbReference type="Proteomes" id="UP000799767"/>
    </source>
</evidence>
<sequence>MFFFLSFLFGGCSLVSVYVLYARSPPLFLFFTLSTSPFQTLARRREYSSQPASKSAPRRSSEAAGRLQWDAAPSGTAETWWYVGAPVFDAWPYCPAVILIARGRFRRATPVDWSTSFG</sequence>
<evidence type="ECO:0000313" key="2">
    <source>
        <dbReference type="EMBL" id="KAF2483530.1"/>
    </source>
</evidence>
<dbReference type="RefSeq" id="XP_033590100.1">
    <property type="nucleotide sequence ID" value="XM_033729612.1"/>
</dbReference>
<feature type="region of interest" description="Disordered" evidence="1">
    <location>
        <begin position="46"/>
        <end position="67"/>
    </location>
</feature>
<evidence type="ECO:0000256" key="1">
    <source>
        <dbReference type="SAM" id="MobiDB-lite"/>
    </source>
</evidence>
<dbReference type="AlphaFoldDB" id="A0A6A6PTW0"/>
<dbReference type="EMBL" id="MU001635">
    <property type="protein sequence ID" value="KAF2483530.1"/>
    <property type="molecule type" value="Genomic_DNA"/>
</dbReference>
<proteinExistence type="predicted"/>
<organism evidence="2 3">
    <name type="scientific">Neohortaea acidophila</name>
    <dbReference type="NCBI Taxonomy" id="245834"/>
    <lineage>
        <taxon>Eukaryota</taxon>
        <taxon>Fungi</taxon>
        <taxon>Dikarya</taxon>
        <taxon>Ascomycota</taxon>
        <taxon>Pezizomycotina</taxon>
        <taxon>Dothideomycetes</taxon>
        <taxon>Dothideomycetidae</taxon>
        <taxon>Mycosphaerellales</taxon>
        <taxon>Teratosphaeriaceae</taxon>
        <taxon>Neohortaea</taxon>
    </lineage>
</organism>